<dbReference type="InterPro" id="IPR002083">
    <property type="entry name" value="MATH/TRAF_dom"/>
</dbReference>
<dbReference type="PANTHER" id="PTHR47477">
    <property type="entry name" value="TNF RECEPTOR-ASSOCIATED FACTOR HOMOLOG 1A"/>
    <property type="match status" value="1"/>
</dbReference>
<feature type="compositionally biased region" description="Basic and acidic residues" evidence="1">
    <location>
        <begin position="500"/>
        <end position="513"/>
    </location>
</feature>
<keyword evidence="4" id="KW-1185">Reference proteome</keyword>
<accession>A0AAN8YQE6</accession>
<dbReference type="EMBL" id="JBAMMX010000028">
    <property type="protein sequence ID" value="KAK6911354.1"/>
    <property type="molecule type" value="Genomic_DNA"/>
</dbReference>
<dbReference type="CDD" id="cd00121">
    <property type="entry name" value="MATH"/>
    <property type="match status" value="1"/>
</dbReference>
<sequence length="1231" mass="136905">MFELILPRSSPNLQQNHTTPASKSSLQSLDLVCPMSSRLRSMYPRLGPCKTTMMKILWSRALFTCPFADPKTFSTKSHVAFDNLLHPTSPSNTLWEDNLKHQHLLLEQLQKQLHWKSTPATPNLTTGPKPSELYGKFTWKIEKFSQTGKKELKSDIFEVGCYKWYILIYPQGCDVCNHLSLFLCVANHDKLNPGWGHFAQFTIAVVNNDPKKSNHWNFSDTLHRFWKKEHDWGWKKFMELSKVQDGFIVGDTLEIRAQVQVVREKTNRPFRCLDRQYRRELVRVYLTNVEQICRRFVEERRGKLGKLMEDKLRWSSFGAFWQGIDQNARWCMSREKMDVILRVLVKHFFMEKEVTSTLVMDSLFGGLKVLESESGCKKERVASLDSLETAFPIVHIEDDMFVLSGDVLLLLSKAAVVPLPPKEEKGPQNRTKDGCSGEDFSKDSIERDERRLIELGRRTLEIFVLAHIFSKKIEVAYQEAVALKRQEELIREEEADQAENELKAKRRAAEKEKRSKKKLNKQRRNNHKGKDKGKSGKCEVVVEKKCQSIPSDEKPEEELTKNQDHCVPIVVEALRRVSDASDTGDDAGDRFQLDLEDRDASPVSWDTDTSEAQPPAETCSSGMCRLEQNGQTDKNPSLNDDSSSTCSTDSTPSVVTNGPYKRNLLLTSKSQMSPSGGKNQERKETCKQVKRPLEMDNQLNDPGMITGQQNDSTGSWQLPKPALKAVYRNQKSERNLAKKDEVLLLTRLVVKDNAKVDKASTASFQASPSPTRNMPSIVHPKSVSVGVAVSSSVKEVSANSSQNMVKQPHQTAVVPKPGPQKTTVSNPVNVQKECATNQVPVMSRPLSAFVVPGPRPPAPLAFAVQTPLLPKSAIVAGQMGAEPQVPTHGYVPPSYKNAITGKAYDTTVKNSSSSCSSVANSSLECSSTPALVLSPPNSLTVDDGLVRSGFRFGSVTPEVLLSPESSEGPRVNAGCIPFHFSLLSNSQKLNPVGSGSSGSCISELSSSHLGYDGSKTSVDEFPRVGPAVELSASGSAQQAQRASLDEFPHLDIINSLFDDEQVTDKAAKGNSINGYSHPMDRQFSLLSEMDAFSEIDPTINDCGFELPMTYHDDEYFPFCGSIDSVIGGPSDVGLEAAYSIYANGHMDGLLQSQWSGGLSSDLCYPDMYPYHMPEYPGLVGVNGFPGQFLAWQKHGHVPKYSAHKHAIKILELQKPKTKALQQNQNNAKFPS</sequence>
<feature type="compositionally biased region" description="Polar residues" evidence="1">
    <location>
        <begin position="628"/>
        <end position="639"/>
    </location>
</feature>
<dbReference type="AlphaFoldDB" id="A0AAN8YQE6"/>
<feature type="region of interest" description="Disordered" evidence="1">
    <location>
        <begin position="799"/>
        <end position="825"/>
    </location>
</feature>
<proteinExistence type="predicted"/>
<name>A0AAN8YQE6_9MAGN</name>
<feature type="compositionally biased region" description="Low complexity" evidence="1">
    <location>
        <begin position="640"/>
        <end position="653"/>
    </location>
</feature>
<evidence type="ECO:0000313" key="3">
    <source>
        <dbReference type="EMBL" id="KAK6911354.1"/>
    </source>
</evidence>
<feature type="compositionally biased region" description="Basic and acidic residues" evidence="1">
    <location>
        <begin position="587"/>
        <end position="600"/>
    </location>
</feature>
<protein>
    <submittedName>
        <fullName evidence="3">MATH/TRAF domain</fullName>
    </submittedName>
</protein>
<organism evidence="3 4">
    <name type="scientific">Dillenia turbinata</name>
    <dbReference type="NCBI Taxonomy" id="194707"/>
    <lineage>
        <taxon>Eukaryota</taxon>
        <taxon>Viridiplantae</taxon>
        <taxon>Streptophyta</taxon>
        <taxon>Embryophyta</taxon>
        <taxon>Tracheophyta</taxon>
        <taxon>Spermatophyta</taxon>
        <taxon>Magnoliopsida</taxon>
        <taxon>eudicotyledons</taxon>
        <taxon>Gunneridae</taxon>
        <taxon>Pentapetalae</taxon>
        <taxon>Dilleniales</taxon>
        <taxon>Dilleniaceae</taxon>
        <taxon>Dillenia</taxon>
    </lineage>
</organism>
<feature type="domain" description="MATH" evidence="2">
    <location>
        <begin position="134"/>
        <end position="259"/>
    </location>
</feature>
<dbReference type="SMART" id="SM00061">
    <property type="entry name" value="MATH"/>
    <property type="match status" value="1"/>
</dbReference>
<comment type="caution">
    <text evidence="3">The sequence shown here is derived from an EMBL/GenBank/DDBJ whole genome shotgun (WGS) entry which is preliminary data.</text>
</comment>
<evidence type="ECO:0000259" key="2">
    <source>
        <dbReference type="PROSITE" id="PS50144"/>
    </source>
</evidence>
<gene>
    <name evidence="3" type="ORF">RJ641_023447</name>
</gene>
<feature type="compositionally biased region" description="Polar residues" evidence="1">
    <location>
        <begin position="9"/>
        <end position="23"/>
    </location>
</feature>
<dbReference type="Proteomes" id="UP001370490">
    <property type="component" value="Unassembled WGS sequence"/>
</dbReference>
<feature type="compositionally biased region" description="Basic and acidic residues" evidence="1">
    <location>
        <begin position="421"/>
        <end position="441"/>
    </location>
</feature>
<dbReference type="Gene3D" id="2.60.210.10">
    <property type="entry name" value="Apoptosis, Tumor Necrosis Factor Receptor Associated Protein 2, Chain A"/>
    <property type="match status" value="1"/>
</dbReference>
<dbReference type="InterPro" id="IPR055327">
    <property type="entry name" value="TRAF1A/B"/>
</dbReference>
<evidence type="ECO:0000256" key="1">
    <source>
        <dbReference type="SAM" id="MobiDB-lite"/>
    </source>
</evidence>
<feature type="region of interest" description="Disordered" evidence="1">
    <location>
        <begin position="1"/>
        <end position="23"/>
    </location>
</feature>
<reference evidence="3 4" key="1">
    <citation type="submission" date="2023-12" db="EMBL/GenBank/DDBJ databases">
        <title>A high-quality genome assembly for Dillenia turbinata (Dilleniales).</title>
        <authorList>
            <person name="Chanderbali A."/>
        </authorList>
    </citation>
    <scope>NUCLEOTIDE SEQUENCE [LARGE SCALE GENOMIC DNA]</scope>
    <source>
        <strain evidence="3">LSX21</strain>
        <tissue evidence="3">Leaf</tissue>
    </source>
</reference>
<dbReference type="PANTHER" id="PTHR47477:SF8">
    <property type="entry name" value="TNF RECEPTOR-ASSOCIATED FACTOR HOMOLOG 1A"/>
    <property type="match status" value="1"/>
</dbReference>
<dbReference type="PROSITE" id="PS50144">
    <property type="entry name" value="MATH"/>
    <property type="match status" value="1"/>
</dbReference>
<dbReference type="SUPFAM" id="SSF49599">
    <property type="entry name" value="TRAF domain-like"/>
    <property type="match status" value="1"/>
</dbReference>
<evidence type="ECO:0000313" key="4">
    <source>
        <dbReference type="Proteomes" id="UP001370490"/>
    </source>
</evidence>
<feature type="region of interest" description="Disordered" evidence="1">
    <location>
        <begin position="420"/>
        <end position="441"/>
    </location>
</feature>
<feature type="compositionally biased region" description="Polar residues" evidence="1">
    <location>
        <begin position="667"/>
        <end position="678"/>
    </location>
</feature>
<feature type="region of interest" description="Disordered" evidence="1">
    <location>
        <begin position="493"/>
        <end position="536"/>
    </location>
</feature>
<dbReference type="InterPro" id="IPR008974">
    <property type="entry name" value="TRAF-like"/>
</dbReference>
<feature type="compositionally biased region" description="Basic residues" evidence="1">
    <location>
        <begin position="514"/>
        <end position="531"/>
    </location>
</feature>
<feature type="region of interest" description="Disordered" evidence="1">
    <location>
        <begin position="667"/>
        <end position="686"/>
    </location>
</feature>
<dbReference type="Pfam" id="PF22486">
    <property type="entry name" value="MATH_2"/>
    <property type="match status" value="1"/>
</dbReference>
<feature type="region of interest" description="Disordered" evidence="1">
    <location>
        <begin position="579"/>
        <end position="660"/>
    </location>
</feature>